<accession>A0A0A9CKM6</accession>
<reference evidence="1" key="1">
    <citation type="submission" date="2014-09" db="EMBL/GenBank/DDBJ databases">
        <authorList>
            <person name="Magalhaes I.L.F."/>
            <person name="Oliveira U."/>
            <person name="Santos F.R."/>
            <person name="Vidigal T.H.D.A."/>
            <person name="Brescovit A.D."/>
            <person name="Santos A.J."/>
        </authorList>
    </citation>
    <scope>NUCLEOTIDE SEQUENCE</scope>
    <source>
        <tissue evidence="1">Shoot tissue taken approximately 20 cm above the soil surface</tissue>
    </source>
</reference>
<proteinExistence type="predicted"/>
<sequence length="21" mass="2409">MAANNWKGHYQISFDLSVITI</sequence>
<evidence type="ECO:0000313" key="1">
    <source>
        <dbReference type="EMBL" id="JAD72062.1"/>
    </source>
</evidence>
<name>A0A0A9CKM6_ARUDO</name>
<protein>
    <submittedName>
        <fullName evidence="1">Uncharacterized protein</fullName>
    </submittedName>
</protein>
<reference evidence="1" key="2">
    <citation type="journal article" date="2015" name="Data Brief">
        <title>Shoot transcriptome of the giant reed, Arundo donax.</title>
        <authorList>
            <person name="Barrero R.A."/>
            <person name="Guerrero F.D."/>
            <person name="Moolhuijzen P."/>
            <person name="Goolsby J.A."/>
            <person name="Tidwell J."/>
            <person name="Bellgard S.E."/>
            <person name="Bellgard M.I."/>
        </authorList>
    </citation>
    <scope>NUCLEOTIDE SEQUENCE</scope>
    <source>
        <tissue evidence="1">Shoot tissue taken approximately 20 cm above the soil surface</tissue>
    </source>
</reference>
<dbReference type="EMBL" id="GBRH01225833">
    <property type="protein sequence ID" value="JAD72062.1"/>
    <property type="molecule type" value="Transcribed_RNA"/>
</dbReference>
<organism evidence="1">
    <name type="scientific">Arundo donax</name>
    <name type="common">Giant reed</name>
    <name type="synonym">Donax arundinaceus</name>
    <dbReference type="NCBI Taxonomy" id="35708"/>
    <lineage>
        <taxon>Eukaryota</taxon>
        <taxon>Viridiplantae</taxon>
        <taxon>Streptophyta</taxon>
        <taxon>Embryophyta</taxon>
        <taxon>Tracheophyta</taxon>
        <taxon>Spermatophyta</taxon>
        <taxon>Magnoliopsida</taxon>
        <taxon>Liliopsida</taxon>
        <taxon>Poales</taxon>
        <taxon>Poaceae</taxon>
        <taxon>PACMAD clade</taxon>
        <taxon>Arundinoideae</taxon>
        <taxon>Arundineae</taxon>
        <taxon>Arundo</taxon>
    </lineage>
</organism>
<dbReference type="AlphaFoldDB" id="A0A0A9CKM6"/>